<accession>A0A4U3LZ44</accession>
<feature type="transmembrane region" description="Helical" evidence="1">
    <location>
        <begin position="122"/>
        <end position="143"/>
    </location>
</feature>
<protein>
    <recommendedName>
        <fullName evidence="4">DUF998 domain-containing protein</fullName>
    </recommendedName>
</protein>
<dbReference type="RefSeq" id="WP_137252289.1">
    <property type="nucleotide sequence ID" value="NZ_JBHSPQ010000004.1"/>
</dbReference>
<evidence type="ECO:0000313" key="3">
    <source>
        <dbReference type="Proteomes" id="UP000305836"/>
    </source>
</evidence>
<evidence type="ECO:0008006" key="4">
    <source>
        <dbReference type="Google" id="ProtNLM"/>
    </source>
</evidence>
<dbReference type="EMBL" id="SZPZ01000001">
    <property type="protein sequence ID" value="TKK81578.1"/>
    <property type="molecule type" value="Genomic_DNA"/>
</dbReference>
<feature type="transmembrane region" description="Helical" evidence="1">
    <location>
        <begin position="222"/>
        <end position="239"/>
    </location>
</feature>
<evidence type="ECO:0000256" key="1">
    <source>
        <dbReference type="SAM" id="Phobius"/>
    </source>
</evidence>
<dbReference type="Proteomes" id="UP000305836">
    <property type="component" value="Unassembled WGS sequence"/>
</dbReference>
<gene>
    <name evidence="2" type="ORF">FDA38_01670</name>
</gene>
<comment type="caution">
    <text evidence="2">The sequence shown here is derived from an EMBL/GenBank/DDBJ whole genome shotgun (WGS) entry which is preliminary data.</text>
</comment>
<dbReference type="AlphaFoldDB" id="A0A4U3LZ44"/>
<name>A0A4U3LZ44_9ACTN</name>
<feature type="transmembrane region" description="Helical" evidence="1">
    <location>
        <begin position="51"/>
        <end position="72"/>
    </location>
</feature>
<feature type="transmembrane region" description="Helical" evidence="1">
    <location>
        <begin position="81"/>
        <end position="102"/>
    </location>
</feature>
<keyword evidence="1" id="KW-0472">Membrane</keyword>
<feature type="transmembrane region" description="Helical" evidence="1">
    <location>
        <begin position="184"/>
        <end position="202"/>
    </location>
</feature>
<organism evidence="2 3">
    <name type="scientific">Kribbella jiaozuonensis</name>
    <dbReference type="NCBI Taxonomy" id="2575441"/>
    <lineage>
        <taxon>Bacteria</taxon>
        <taxon>Bacillati</taxon>
        <taxon>Actinomycetota</taxon>
        <taxon>Actinomycetes</taxon>
        <taxon>Propionibacteriales</taxon>
        <taxon>Kribbellaceae</taxon>
        <taxon>Kribbella</taxon>
    </lineage>
</organism>
<keyword evidence="3" id="KW-1185">Reference proteome</keyword>
<evidence type="ECO:0000313" key="2">
    <source>
        <dbReference type="EMBL" id="TKK81578.1"/>
    </source>
</evidence>
<proteinExistence type="predicted"/>
<feature type="transmembrane region" description="Helical" evidence="1">
    <location>
        <begin position="155"/>
        <end position="172"/>
    </location>
</feature>
<keyword evidence="1" id="KW-1133">Transmembrane helix</keyword>
<keyword evidence="1" id="KW-0812">Transmembrane</keyword>
<feature type="transmembrane region" description="Helical" evidence="1">
    <location>
        <begin position="245"/>
        <end position="262"/>
    </location>
</feature>
<feature type="transmembrane region" description="Helical" evidence="1">
    <location>
        <begin position="12"/>
        <end position="31"/>
    </location>
</feature>
<sequence length="285" mass="31151">MAAQSDFEKRTYNYLRLAMIGVLIMLAVAVWREHRQTASDCWQGSISAYYYTPVHAVFIGTLVTVGVCMIVLKGASTLKDVLLNLGGLLAPVVAFVPTPNAGSCWSKELVSRDPADDIGNNMVAYFWVGSIALLVSLIIGLTARGSAKWGWKQKLGLGVSVALWLAGIIWFRTSRESFDNNAHYTAAALLFAAIIGIVVLSALGQRHLPVTGAQEKKAFTRIYGLIAIGMALSLVIGVIFRSSAILWVEIALLGLFLLYWILRTAEQWRADKETTPDIPAELHKV</sequence>
<reference evidence="2 3" key="1">
    <citation type="submission" date="2019-04" db="EMBL/GenBank/DDBJ databases">
        <title>Kribbella sp. NEAU-THZ 27 nov., a novel actinomycete isolated from soil.</title>
        <authorList>
            <person name="Duan L."/>
        </authorList>
    </citation>
    <scope>NUCLEOTIDE SEQUENCE [LARGE SCALE GENOMIC DNA]</scope>
    <source>
        <strain evidence="3">NEAU-THZ27</strain>
    </source>
</reference>
<dbReference type="OrthoDB" id="9803163at2"/>